<dbReference type="SMART" id="SM00398">
    <property type="entry name" value="HMG"/>
    <property type="match status" value="2"/>
</dbReference>
<feature type="DNA-binding region" description="HMG box" evidence="2">
    <location>
        <begin position="458"/>
        <end position="526"/>
    </location>
</feature>
<feature type="region of interest" description="Disordered" evidence="3">
    <location>
        <begin position="211"/>
        <end position="311"/>
    </location>
</feature>
<evidence type="ECO:0000313" key="5">
    <source>
        <dbReference type="EMBL" id="KAK9833382.1"/>
    </source>
</evidence>
<evidence type="ECO:0000256" key="3">
    <source>
        <dbReference type="SAM" id="MobiDB-lite"/>
    </source>
</evidence>
<evidence type="ECO:0000259" key="4">
    <source>
        <dbReference type="PROSITE" id="PS50118"/>
    </source>
</evidence>
<dbReference type="GO" id="GO:0005634">
    <property type="term" value="C:nucleus"/>
    <property type="evidence" value="ECO:0007669"/>
    <property type="project" value="UniProtKB-UniRule"/>
</dbReference>
<dbReference type="PANTHER" id="PTHR48112">
    <property type="entry name" value="HIGH MOBILITY GROUP PROTEIN DSP1"/>
    <property type="match status" value="1"/>
</dbReference>
<feature type="compositionally biased region" description="Basic and acidic residues" evidence="3">
    <location>
        <begin position="529"/>
        <end position="547"/>
    </location>
</feature>
<gene>
    <name evidence="5" type="ORF">WJX81_000396</name>
</gene>
<keyword evidence="1 2" id="KW-0238">DNA-binding</keyword>
<evidence type="ECO:0000256" key="1">
    <source>
        <dbReference type="ARBA" id="ARBA00023125"/>
    </source>
</evidence>
<dbReference type="Pfam" id="PF00505">
    <property type="entry name" value="HMG_box"/>
    <property type="match status" value="2"/>
</dbReference>
<feature type="compositionally biased region" description="Low complexity" evidence="3">
    <location>
        <begin position="223"/>
        <end position="247"/>
    </location>
</feature>
<dbReference type="AlphaFoldDB" id="A0AAW1RI75"/>
<dbReference type="Proteomes" id="UP001445335">
    <property type="component" value="Unassembled WGS sequence"/>
</dbReference>
<dbReference type="EMBL" id="JALJOU010000036">
    <property type="protein sequence ID" value="KAK9833382.1"/>
    <property type="molecule type" value="Genomic_DNA"/>
</dbReference>
<feature type="region of interest" description="Disordered" evidence="3">
    <location>
        <begin position="527"/>
        <end position="549"/>
    </location>
</feature>
<dbReference type="SUPFAM" id="SSF47095">
    <property type="entry name" value="HMG-box"/>
    <property type="match status" value="2"/>
</dbReference>
<dbReference type="InterPro" id="IPR036910">
    <property type="entry name" value="HMG_box_dom_sf"/>
</dbReference>
<keyword evidence="2" id="KW-0539">Nucleus</keyword>
<dbReference type="CDD" id="cd04508">
    <property type="entry name" value="Tudor_SF"/>
    <property type="match status" value="1"/>
</dbReference>
<accession>A0AAW1RI75</accession>
<proteinExistence type="predicted"/>
<dbReference type="Gene3D" id="1.10.30.10">
    <property type="entry name" value="High mobility group box domain"/>
    <property type="match status" value="2"/>
</dbReference>
<feature type="compositionally biased region" description="Low complexity" evidence="3">
    <location>
        <begin position="661"/>
        <end position="692"/>
    </location>
</feature>
<organism evidence="5 6">
    <name type="scientific">Elliptochloris bilobata</name>
    <dbReference type="NCBI Taxonomy" id="381761"/>
    <lineage>
        <taxon>Eukaryota</taxon>
        <taxon>Viridiplantae</taxon>
        <taxon>Chlorophyta</taxon>
        <taxon>core chlorophytes</taxon>
        <taxon>Trebouxiophyceae</taxon>
        <taxon>Trebouxiophyceae incertae sedis</taxon>
        <taxon>Elliptochloris clade</taxon>
        <taxon>Elliptochloris</taxon>
    </lineage>
</organism>
<comment type="caution">
    <text evidence="5">The sequence shown here is derived from an EMBL/GenBank/DDBJ whole genome shotgun (WGS) entry which is preliminary data.</text>
</comment>
<feature type="domain" description="HMG box" evidence="4">
    <location>
        <begin position="458"/>
        <end position="526"/>
    </location>
</feature>
<dbReference type="GO" id="GO:0003677">
    <property type="term" value="F:DNA binding"/>
    <property type="evidence" value="ECO:0007669"/>
    <property type="project" value="UniProtKB-UniRule"/>
</dbReference>
<keyword evidence="6" id="KW-1185">Reference proteome</keyword>
<feature type="DNA-binding region" description="HMG box" evidence="2">
    <location>
        <begin position="546"/>
        <end position="611"/>
    </location>
</feature>
<sequence>MRVKPGKAKAKRKTAVGAAATWLSTLPSSRAKAVPGTAAGPAVQGPRRRVWWAPTEDKARSDFAGMFWTATVVKKTNSSYKVVYDNGEVAKVDIEDVFLLPPIAFGEDEHPLQAGEFCEVSNDSESDPAEWLAVIRRPQGASYLVTYPFHDTGDEVIHGHLVRRARIHVDGHWMCLRPGQTWEDGEVVSPLELEHCSEAELLKVLGLAKGAKGTPAKGKETPKATPAKGKATAEPPAEATPSKAAIAKGKDAAKGTPSKAAAKEAAPPGARGADAATRQEAEGIKKRARGRPAKDDEAPSKGKKRAAVAKAAPAPAAGAGAAAADAVASPDWKGAATEIGPGLFLVKPQPDGPSFLVQATRSSEALPAGITLPSAQTASQAAKAPAVCPAAAPAVCPAAAPLESAGAAVAPATDAASAPAGASAEEASAAAAAAAAMVAAAATPGTAQPSSKKKKCTPRKWLTAQEAYSARQRPVVVAANPTATPQALAGMLARLWMQATPEERAAAEQESATDRARYTQEMAKVMAETPKRPKDPNAPKKDPDAPKRPRTAYILFSMDYRKKLEPGIPFNEGTALAAQAFKAATPEELAPYHAASDREKAAYALVSAAYERQKAGTLGEAAAGAPGPSTEAGNGPASTALVDPYMAAAMHRVAMGAPAAAPAADGATPPAAGADPPAQGASAAEAGAAGAPSNPKAAEVDEALRSMDVKQAEAGLAKAGFVPGAFYKLADALRLHSPLIDDALRGYKWYICGRKPGAQDWLGIMVTTFGLDACERLKAPSA</sequence>
<feature type="compositionally biased region" description="Low complexity" evidence="3">
    <location>
        <begin position="259"/>
        <end position="276"/>
    </location>
</feature>
<name>A0AAW1RI75_9CHLO</name>
<dbReference type="PANTHER" id="PTHR48112:SF22">
    <property type="entry name" value="MITOCHONDRIAL TRANSCRIPTION FACTOR A, ISOFORM B"/>
    <property type="match status" value="1"/>
</dbReference>
<feature type="region of interest" description="Disordered" evidence="3">
    <location>
        <begin position="661"/>
        <end position="697"/>
    </location>
</feature>
<evidence type="ECO:0000256" key="2">
    <source>
        <dbReference type="PROSITE-ProRule" id="PRU00267"/>
    </source>
</evidence>
<reference evidence="5 6" key="1">
    <citation type="journal article" date="2024" name="Nat. Commun.">
        <title>Phylogenomics reveals the evolutionary origins of lichenization in chlorophyte algae.</title>
        <authorList>
            <person name="Puginier C."/>
            <person name="Libourel C."/>
            <person name="Otte J."/>
            <person name="Skaloud P."/>
            <person name="Haon M."/>
            <person name="Grisel S."/>
            <person name="Petersen M."/>
            <person name="Berrin J.G."/>
            <person name="Delaux P.M."/>
            <person name="Dal Grande F."/>
            <person name="Keller J."/>
        </authorList>
    </citation>
    <scope>NUCLEOTIDE SEQUENCE [LARGE SCALE GENOMIC DNA]</scope>
    <source>
        <strain evidence="5 6">SAG 245.80</strain>
    </source>
</reference>
<dbReference type="InterPro" id="IPR009071">
    <property type="entry name" value="HMG_box_dom"/>
</dbReference>
<dbReference type="InterPro" id="IPR050342">
    <property type="entry name" value="HMGB"/>
</dbReference>
<protein>
    <recommendedName>
        <fullName evidence="4">HMG box domain-containing protein</fullName>
    </recommendedName>
</protein>
<feature type="domain" description="HMG box" evidence="4">
    <location>
        <begin position="546"/>
        <end position="611"/>
    </location>
</feature>
<dbReference type="PROSITE" id="PS50118">
    <property type="entry name" value="HMG_BOX_2"/>
    <property type="match status" value="2"/>
</dbReference>
<evidence type="ECO:0000313" key="6">
    <source>
        <dbReference type="Proteomes" id="UP001445335"/>
    </source>
</evidence>